<feature type="signal peptide" evidence="7">
    <location>
        <begin position="1"/>
        <end position="19"/>
    </location>
</feature>
<comment type="function">
    <text evidence="7">Chaperone involved in the correct folding and assembly of outer membrane proteins. Recognizes specific patterns of aromatic residues and the orientation of their side chains, which are found more frequently in integral outer membrane proteins. May act in both early periplasmic and late outer membrane-associated steps of protein maturation.</text>
</comment>
<keyword evidence="2 7" id="KW-0677">Repeat</keyword>
<reference evidence="9 10" key="1">
    <citation type="journal article" date="2018" name="Microbiome">
        <title>Fine metagenomic profile of the Mediterranean stratified and mixed water columns revealed by assembly and recruitment.</title>
        <authorList>
            <person name="Haro-Moreno J.M."/>
            <person name="Lopez-Perez M."/>
            <person name="De La Torre J.R."/>
            <person name="Picazo A."/>
            <person name="Camacho A."/>
            <person name="Rodriguez-Valera F."/>
        </authorList>
    </citation>
    <scope>NUCLEOTIDE SEQUENCE [LARGE SCALE GENOMIC DNA]</scope>
    <source>
        <strain evidence="9">MED-G83</strain>
    </source>
</reference>
<dbReference type="EMBL" id="QOPD01000001">
    <property type="protein sequence ID" value="RCL39191.1"/>
    <property type="molecule type" value="Genomic_DNA"/>
</dbReference>
<comment type="catalytic activity">
    <reaction evidence="7">
        <text>[protein]-peptidylproline (omega=180) = [protein]-peptidylproline (omega=0)</text>
        <dbReference type="Rhea" id="RHEA:16237"/>
        <dbReference type="Rhea" id="RHEA-COMP:10747"/>
        <dbReference type="Rhea" id="RHEA-COMP:10748"/>
        <dbReference type="ChEBI" id="CHEBI:83833"/>
        <dbReference type="ChEBI" id="CHEBI:83834"/>
        <dbReference type="EC" id="5.2.1.8"/>
    </reaction>
</comment>
<dbReference type="HAMAP" id="MF_01183">
    <property type="entry name" value="Chaperone_SurA"/>
    <property type="match status" value="1"/>
</dbReference>
<keyword evidence="6 7" id="KW-0413">Isomerase</keyword>
<dbReference type="GO" id="GO:0006457">
    <property type="term" value="P:protein folding"/>
    <property type="evidence" value="ECO:0007669"/>
    <property type="project" value="UniProtKB-UniRule"/>
</dbReference>
<dbReference type="PROSITE" id="PS50198">
    <property type="entry name" value="PPIC_PPIASE_2"/>
    <property type="match status" value="2"/>
</dbReference>
<dbReference type="GO" id="GO:0050821">
    <property type="term" value="P:protein stabilization"/>
    <property type="evidence" value="ECO:0007669"/>
    <property type="project" value="InterPro"/>
</dbReference>
<dbReference type="Proteomes" id="UP000252147">
    <property type="component" value="Unassembled WGS sequence"/>
</dbReference>
<dbReference type="Gene3D" id="3.10.50.40">
    <property type="match status" value="2"/>
</dbReference>
<evidence type="ECO:0000256" key="1">
    <source>
        <dbReference type="ARBA" id="ARBA00022729"/>
    </source>
</evidence>
<evidence type="ECO:0000256" key="4">
    <source>
        <dbReference type="ARBA" id="ARBA00023110"/>
    </source>
</evidence>
<dbReference type="GO" id="GO:0030288">
    <property type="term" value="C:outer membrane-bounded periplasmic space"/>
    <property type="evidence" value="ECO:0007669"/>
    <property type="project" value="InterPro"/>
</dbReference>
<dbReference type="Pfam" id="PF09312">
    <property type="entry name" value="SurA_N"/>
    <property type="match status" value="1"/>
</dbReference>
<feature type="domain" description="PpiC" evidence="8">
    <location>
        <begin position="269"/>
        <end position="368"/>
    </location>
</feature>
<comment type="domain">
    <text evidence="7">The PPIase activity resides only in the second parvulin domain. The N-terminal region and the C-terminal tail are necessary and sufficient for the chaperone activity of SurA. The PPIase activity is dispensable for SurA to function as a chaperone. The N-terminal region and the C-terminal tail are also required for porin recognition.</text>
</comment>
<feature type="chain" id="PRO_5017093455" description="Chaperone SurA" evidence="7">
    <location>
        <begin position="20"/>
        <end position="414"/>
    </location>
</feature>
<dbReference type="GO" id="GO:0043165">
    <property type="term" value="P:Gram-negative-bacterium-type cell outer membrane assembly"/>
    <property type="evidence" value="ECO:0007669"/>
    <property type="project" value="InterPro"/>
</dbReference>
<accession>A0A368BPL6</accession>
<dbReference type="GO" id="GO:0003755">
    <property type="term" value="F:peptidyl-prolyl cis-trans isomerase activity"/>
    <property type="evidence" value="ECO:0007669"/>
    <property type="project" value="UniProtKB-UniRule"/>
</dbReference>
<dbReference type="InterPro" id="IPR027304">
    <property type="entry name" value="Trigger_fact/SurA_dom_sf"/>
</dbReference>
<dbReference type="InterPro" id="IPR046357">
    <property type="entry name" value="PPIase_dom_sf"/>
</dbReference>
<evidence type="ECO:0000256" key="5">
    <source>
        <dbReference type="ARBA" id="ARBA00023186"/>
    </source>
</evidence>
<feature type="domain" description="PpiC" evidence="8">
    <location>
        <begin position="168"/>
        <end position="260"/>
    </location>
</feature>
<name>A0A368BPL6_9GAMM</name>
<protein>
    <recommendedName>
        <fullName evidence="7">Chaperone SurA</fullName>
    </recommendedName>
    <alternativeName>
        <fullName evidence="7">Peptidyl-prolyl cis-trans isomerase SurA</fullName>
        <shortName evidence="7">PPIase SurA</shortName>
        <ecNumber evidence="7">5.2.1.8</ecNumber>
    </alternativeName>
    <alternativeName>
        <fullName evidence="7">Rotamase SurA</fullName>
    </alternativeName>
</protein>
<dbReference type="InterPro" id="IPR000297">
    <property type="entry name" value="PPIase_PpiC"/>
</dbReference>
<dbReference type="SUPFAM" id="SSF54534">
    <property type="entry name" value="FKBP-like"/>
    <property type="match status" value="2"/>
</dbReference>
<evidence type="ECO:0000256" key="7">
    <source>
        <dbReference type="HAMAP-Rule" id="MF_01183"/>
    </source>
</evidence>
<dbReference type="InterPro" id="IPR023034">
    <property type="entry name" value="PPIase_SurA"/>
</dbReference>
<dbReference type="SUPFAM" id="SSF109998">
    <property type="entry name" value="Triger factor/SurA peptide-binding domain-like"/>
    <property type="match status" value="1"/>
</dbReference>
<sequence length="414" mass="47183" precursor="true">MAYLIRLLSILFVVISVEAEELDSVAVIVNDGVVLESDVKQKMSDFKKDAAVSGIRIPADAVLREEVIEELILEELQLQIAERVGIKISDEELNLTLKRLAQQNDMDLETFIKFVEDQGDSYEKVREDVRKSLKIQRVQQGRIQNKISITREELNNFLNTDEAKTQLGPELNVKQVLIRQNSNKDISQVFETIKTELADGKNSSELFSLYTEDNNSGDLGWRKITAFPQVFQEPISKLKIGEFSEIIQTGAGQHVLYLENKRGPMVSFEKQWNVRHILLIPNRIRDEGSSEMLLNDIRDRIINGASFDELAQEYSDDPGSKQEGGNLGWAGQGQYAAEFEDKMINSDLNTLTEPFLTQFGWHILEVLGARVEDKTDENVADQAFSYLFNRKFQEELETDLQELRADAFIEVKNS</sequence>
<dbReference type="EC" id="5.2.1.8" evidence="7"/>
<evidence type="ECO:0000256" key="3">
    <source>
        <dbReference type="ARBA" id="ARBA00022764"/>
    </source>
</evidence>
<dbReference type="GO" id="GO:0051082">
    <property type="term" value="F:unfolded protein binding"/>
    <property type="evidence" value="ECO:0007669"/>
    <property type="project" value="UniProtKB-UniRule"/>
</dbReference>
<dbReference type="Pfam" id="PF00639">
    <property type="entry name" value="Rotamase"/>
    <property type="match status" value="1"/>
</dbReference>
<evidence type="ECO:0000256" key="6">
    <source>
        <dbReference type="ARBA" id="ARBA00023235"/>
    </source>
</evidence>
<keyword evidence="5 7" id="KW-0143">Chaperone</keyword>
<gene>
    <name evidence="7" type="primary">surA</name>
    <name evidence="9" type="ORF">DBW97_00250</name>
</gene>
<dbReference type="GO" id="GO:0042277">
    <property type="term" value="F:peptide binding"/>
    <property type="evidence" value="ECO:0007669"/>
    <property type="project" value="InterPro"/>
</dbReference>
<dbReference type="Gene3D" id="1.10.4030.10">
    <property type="entry name" value="Porin chaperone SurA, peptide-binding domain"/>
    <property type="match status" value="1"/>
</dbReference>
<evidence type="ECO:0000259" key="8">
    <source>
        <dbReference type="PROSITE" id="PS50198"/>
    </source>
</evidence>
<dbReference type="PANTHER" id="PTHR47637:SF1">
    <property type="entry name" value="CHAPERONE SURA"/>
    <property type="match status" value="1"/>
</dbReference>
<comment type="caution">
    <text evidence="9">The sequence shown here is derived from an EMBL/GenBank/DDBJ whole genome shotgun (WGS) entry which is preliminary data.</text>
</comment>
<evidence type="ECO:0000313" key="10">
    <source>
        <dbReference type="Proteomes" id="UP000252147"/>
    </source>
</evidence>
<dbReference type="PANTHER" id="PTHR47637">
    <property type="entry name" value="CHAPERONE SURA"/>
    <property type="match status" value="1"/>
</dbReference>
<keyword evidence="4 7" id="KW-0697">Rotamase</keyword>
<organism evidence="9 10">
    <name type="scientific">SAR86 cluster bacterium</name>
    <dbReference type="NCBI Taxonomy" id="2030880"/>
    <lineage>
        <taxon>Bacteria</taxon>
        <taxon>Pseudomonadati</taxon>
        <taxon>Pseudomonadota</taxon>
        <taxon>Gammaproteobacteria</taxon>
        <taxon>SAR86 cluster</taxon>
    </lineage>
</organism>
<comment type="subcellular location">
    <subcellularLocation>
        <location evidence="7">Periplasm</location>
    </subcellularLocation>
    <text evidence="7">Is capable of associating with the outer membrane.</text>
</comment>
<dbReference type="InterPro" id="IPR050280">
    <property type="entry name" value="OMP_Chaperone_SurA"/>
</dbReference>
<keyword evidence="3 7" id="KW-0574">Periplasm</keyword>
<dbReference type="AlphaFoldDB" id="A0A368BPL6"/>
<keyword evidence="1 7" id="KW-0732">Signal</keyword>
<dbReference type="PROSITE" id="PS01096">
    <property type="entry name" value="PPIC_PPIASE_1"/>
    <property type="match status" value="1"/>
</dbReference>
<dbReference type="Pfam" id="PF13616">
    <property type="entry name" value="Rotamase_3"/>
    <property type="match status" value="1"/>
</dbReference>
<evidence type="ECO:0000256" key="2">
    <source>
        <dbReference type="ARBA" id="ARBA00022737"/>
    </source>
</evidence>
<proteinExistence type="inferred from homology"/>
<dbReference type="InterPro" id="IPR023058">
    <property type="entry name" value="PPIase_PpiC_CS"/>
</dbReference>
<dbReference type="InterPro" id="IPR015391">
    <property type="entry name" value="SurA_N"/>
</dbReference>
<evidence type="ECO:0000313" key="9">
    <source>
        <dbReference type="EMBL" id="RCL39191.1"/>
    </source>
</evidence>